<dbReference type="EMBL" id="AP023213">
    <property type="protein sequence ID" value="BCG48619.1"/>
    <property type="molecule type" value="Genomic_DNA"/>
</dbReference>
<dbReference type="PANTHER" id="PTHR38471:SF2">
    <property type="entry name" value="FOUR HELIX BUNDLE PROTEIN"/>
    <property type="match status" value="1"/>
</dbReference>
<dbReference type="RefSeq" id="WP_185243284.1">
    <property type="nucleotide sequence ID" value="NZ_AP023213.1"/>
</dbReference>
<dbReference type="SUPFAM" id="SSF158446">
    <property type="entry name" value="IVS-encoded protein-like"/>
    <property type="match status" value="1"/>
</dbReference>
<dbReference type="KEGG" id="gbn:GEOBRER4_33690"/>
<accession>A0A6S6M5E4</accession>
<proteinExistence type="predicted"/>
<dbReference type="CDD" id="cd16377">
    <property type="entry name" value="23S_rRNA_IVP_like"/>
    <property type="match status" value="1"/>
</dbReference>
<sequence>MEIHSYRDLKVWQLGVDLAAEVYDVTRLFPKSEIFGLSSQLQRAAVSVPSNIAEGHARGSTKDFIHFLNISLGSVAEVETQLLIGQRIEYVGSDTVDQLLHKYVELGKMLRALQRSLEARA</sequence>
<dbReference type="NCBIfam" id="TIGR02436">
    <property type="entry name" value="four helix bundle protein"/>
    <property type="match status" value="1"/>
</dbReference>
<dbReference type="AlphaFoldDB" id="A0A6S6M5E4"/>
<protein>
    <submittedName>
        <fullName evidence="1">Uncharacterized protein</fullName>
    </submittedName>
</protein>
<dbReference type="Gene3D" id="1.20.1440.60">
    <property type="entry name" value="23S rRNA-intervening sequence"/>
    <property type="match status" value="1"/>
</dbReference>
<evidence type="ECO:0000313" key="1">
    <source>
        <dbReference type="EMBL" id="BCG48619.1"/>
    </source>
</evidence>
<dbReference type="PANTHER" id="PTHR38471">
    <property type="entry name" value="FOUR HELIX BUNDLE PROTEIN"/>
    <property type="match status" value="1"/>
</dbReference>
<dbReference type="InterPro" id="IPR036583">
    <property type="entry name" value="23S_rRNA_IVS_sf"/>
</dbReference>
<keyword evidence="2" id="KW-1185">Reference proteome</keyword>
<organism evidence="1 2">
    <name type="scientific">Citrifermentans bremense</name>
    <dbReference type="NCBI Taxonomy" id="60035"/>
    <lineage>
        <taxon>Bacteria</taxon>
        <taxon>Pseudomonadati</taxon>
        <taxon>Thermodesulfobacteriota</taxon>
        <taxon>Desulfuromonadia</taxon>
        <taxon>Geobacterales</taxon>
        <taxon>Geobacteraceae</taxon>
        <taxon>Citrifermentans</taxon>
    </lineage>
</organism>
<dbReference type="Proteomes" id="UP000515472">
    <property type="component" value="Chromosome"/>
</dbReference>
<dbReference type="InterPro" id="IPR012657">
    <property type="entry name" value="23S_rRNA-intervening_sequence"/>
</dbReference>
<gene>
    <name evidence="1" type="ORF">GEOBRER4_n3514</name>
</gene>
<evidence type="ECO:0000313" key="2">
    <source>
        <dbReference type="Proteomes" id="UP000515472"/>
    </source>
</evidence>
<dbReference type="Pfam" id="PF05635">
    <property type="entry name" value="23S_rRNA_IVP"/>
    <property type="match status" value="1"/>
</dbReference>
<name>A0A6S6M5E4_9BACT</name>
<dbReference type="NCBIfam" id="NF008911">
    <property type="entry name" value="PRK12275.1-2"/>
    <property type="match status" value="1"/>
</dbReference>
<reference evidence="1 2" key="1">
    <citation type="submission" date="2020-06" db="EMBL/GenBank/DDBJ databases">
        <title>Interaction of electrochemicaly active bacteria, Geobacter bremensis R4 on different carbon anode.</title>
        <authorList>
            <person name="Meng L."/>
            <person name="Yoshida N."/>
        </authorList>
    </citation>
    <scope>NUCLEOTIDE SEQUENCE [LARGE SCALE GENOMIC DNA]</scope>
    <source>
        <strain evidence="1 2">R4</strain>
    </source>
</reference>